<evidence type="ECO:0000313" key="9">
    <source>
        <dbReference type="EMBL" id="OTA27819.1"/>
    </source>
</evidence>
<feature type="compositionally biased region" description="Polar residues" evidence="7">
    <location>
        <begin position="875"/>
        <end position="892"/>
    </location>
</feature>
<dbReference type="PANTHER" id="PTHR24006">
    <property type="entry name" value="UBIQUITIN CARBOXYL-TERMINAL HYDROLASE"/>
    <property type="match status" value="1"/>
</dbReference>
<dbReference type="OrthoDB" id="429671at2759"/>
<dbReference type="GO" id="GO:0006508">
    <property type="term" value="P:proteolysis"/>
    <property type="evidence" value="ECO:0007669"/>
    <property type="project" value="UniProtKB-KW"/>
</dbReference>
<dbReference type="PANTHER" id="PTHR24006:SF687">
    <property type="entry name" value="UBIQUITIN CARBOXYL-TERMINAL HYDROLASE 10"/>
    <property type="match status" value="1"/>
</dbReference>
<keyword evidence="3 6" id="KW-0833">Ubl conjugation pathway</keyword>
<dbReference type="GO" id="GO:0005829">
    <property type="term" value="C:cytosol"/>
    <property type="evidence" value="ECO:0007669"/>
    <property type="project" value="TreeGrafter"/>
</dbReference>
<dbReference type="PROSITE" id="PS00973">
    <property type="entry name" value="USP_2"/>
    <property type="match status" value="1"/>
</dbReference>
<evidence type="ECO:0000256" key="2">
    <source>
        <dbReference type="ARBA" id="ARBA00022670"/>
    </source>
</evidence>
<dbReference type="CDD" id="cd02257">
    <property type="entry name" value="Peptidase_C19"/>
    <property type="match status" value="1"/>
</dbReference>
<dbReference type="InterPro" id="IPR028889">
    <property type="entry name" value="USP"/>
</dbReference>
<dbReference type="GO" id="GO:0004843">
    <property type="term" value="F:cysteine-type deubiquitinase activity"/>
    <property type="evidence" value="ECO:0007669"/>
    <property type="project" value="UniProtKB-UniRule"/>
</dbReference>
<keyword evidence="2 6" id="KW-0645">Protease</keyword>
<evidence type="ECO:0000256" key="1">
    <source>
        <dbReference type="ARBA" id="ARBA00000707"/>
    </source>
</evidence>
<accession>A0A1Z5SZV6</accession>
<dbReference type="InterPro" id="IPR018200">
    <property type="entry name" value="USP_CS"/>
</dbReference>
<feature type="domain" description="USP" evidence="8">
    <location>
        <begin position="458"/>
        <end position="832"/>
    </location>
</feature>
<dbReference type="GO" id="GO:0016579">
    <property type="term" value="P:protein deubiquitination"/>
    <property type="evidence" value="ECO:0007669"/>
    <property type="project" value="InterPro"/>
</dbReference>
<feature type="compositionally biased region" description="Low complexity" evidence="7">
    <location>
        <begin position="147"/>
        <end position="160"/>
    </location>
</feature>
<feature type="compositionally biased region" description="Polar residues" evidence="7">
    <location>
        <begin position="364"/>
        <end position="380"/>
    </location>
</feature>
<dbReference type="STRING" id="1157616.A0A1Z5SZV6"/>
<dbReference type="EC" id="3.4.19.12" evidence="6"/>
<feature type="compositionally biased region" description="Polar residues" evidence="7">
    <location>
        <begin position="291"/>
        <end position="305"/>
    </location>
</feature>
<keyword evidence="10" id="KW-1185">Reference proteome</keyword>
<dbReference type="AlphaFoldDB" id="A0A1Z5SZV6"/>
<feature type="compositionally biased region" description="Basic residues" evidence="7">
    <location>
        <begin position="236"/>
        <end position="245"/>
    </location>
</feature>
<dbReference type="GO" id="GO:0005634">
    <property type="term" value="C:nucleus"/>
    <property type="evidence" value="ECO:0007669"/>
    <property type="project" value="TreeGrafter"/>
</dbReference>
<feature type="compositionally biased region" description="Polar residues" evidence="7">
    <location>
        <begin position="180"/>
        <end position="192"/>
    </location>
</feature>
<dbReference type="Gene3D" id="3.90.70.10">
    <property type="entry name" value="Cysteine proteinases"/>
    <property type="match status" value="1"/>
</dbReference>
<dbReference type="InParanoid" id="A0A1Z5SZV6"/>
<dbReference type="VEuPathDB" id="FungiDB:BTJ68_10393"/>
<dbReference type="Proteomes" id="UP000194280">
    <property type="component" value="Unassembled WGS sequence"/>
</dbReference>
<dbReference type="SUPFAM" id="SSF54001">
    <property type="entry name" value="Cysteine proteinases"/>
    <property type="match status" value="1"/>
</dbReference>
<feature type="compositionally biased region" description="Low complexity" evidence="7">
    <location>
        <begin position="342"/>
        <end position="362"/>
    </location>
</feature>
<feature type="compositionally biased region" description="Basic and acidic residues" evidence="7">
    <location>
        <begin position="246"/>
        <end position="269"/>
    </location>
</feature>
<dbReference type="EMBL" id="MUNK01000173">
    <property type="protein sequence ID" value="OTA27819.1"/>
    <property type="molecule type" value="Genomic_DNA"/>
</dbReference>
<sequence length="915" mass="100701">MMNHHMAAGPGQPSHMPAMPMHGQSRRQQDYHAWAQQQPHSPMHNPYATYPPPMYYPNQQPPYGYPPPRWQPPTPYQHGPYASRPQFPQPAGPMIVSSVPQPAPAMTPVTRHTPIAHPNPYPQAQALQSPAMHSPRPTPPQMPQPTPQSSQTQPPTVASPAPTPKQEPAPQPQQPLQTFDAVSTPSAPSAPQSRRESQVQMLNPLALPPEHKTPYYPRLPWYSFAEGQSSFPPRAMARRRRRQTVRKTDDAVALPVRDEKIVDKTREAQIKAQEPVSETSTIAAPSEPETPATSQAPSESDFTQVSTPATPAQAATSSPKVTPTQTHSRKDTRTAIAVPNLPAASKAKPSPPAAQQQGAKAPEQSATTPTQDEQSASSTAEPQDEQQEKPKETPAKVEPPKSWADLVRARAGAGAAAAKTNGAVVSNGTQPPRAASLAEALRQYNVEGETPLSFLEPRGLVNTGNMCYMNSILQVLVFCAPFYVFLDQVRQRTVHSMKSETPLVDAMIMFMREFKVLGSAESLGVLRKALNQQQLEQYGEPIIPEYVYDAIRKLPRFQSMRRGHQQDAEEFLGFLLEGLHDECVHVMQTQADEKVQANGASSPDAEADTTADGWLEVGKKQKAAVTRTTGHVDAPSPVTKIFGGHLRSELRVPGQKDSVTLEPYKPLQLDIGASHVNNIVDALKSITRTETLTGDFGGRSNQAKKQVFIDTLPPVLILHLKRFQYDSTFTGTQKIWKKVGYPLELEVPKEVFPPNKRGGLAIKGGSPKYRLISVVYHHGKSAAGGHYTVDVLRQDGREWVRMDDTVIRRIRPEDVAEGGAEEDPKVLAKALEQHKADQDLQKQRNMYQGLDEADREPEEEKPWSEVNGTAGGKKQWSSVANTNGSSTPSRTPTARKEGIKDNKVAYILLYERISE</sequence>
<dbReference type="PROSITE" id="PS00972">
    <property type="entry name" value="USP_1"/>
    <property type="match status" value="1"/>
</dbReference>
<gene>
    <name evidence="9" type="ORF">BTJ68_10393</name>
</gene>
<feature type="compositionally biased region" description="Low complexity" evidence="7">
    <location>
        <begin position="306"/>
        <end position="319"/>
    </location>
</feature>
<proteinExistence type="inferred from homology"/>
<comment type="catalytic activity">
    <reaction evidence="1 6">
        <text>Thiol-dependent hydrolysis of ester, thioester, amide, peptide and isopeptide bonds formed by the C-terminal Gly of ubiquitin (a 76-residue protein attached to proteins as an intracellular targeting signal).</text>
        <dbReference type="EC" id="3.4.19.12"/>
    </reaction>
</comment>
<feature type="region of interest" description="Disordered" evidence="7">
    <location>
        <begin position="226"/>
        <end position="401"/>
    </location>
</feature>
<dbReference type="InterPro" id="IPR038765">
    <property type="entry name" value="Papain-like_cys_pep_sf"/>
</dbReference>
<feature type="region of interest" description="Disordered" evidence="7">
    <location>
        <begin position="849"/>
        <end position="898"/>
    </location>
</feature>
<dbReference type="PROSITE" id="PS50235">
    <property type="entry name" value="USP_3"/>
    <property type="match status" value="1"/>
</dbReference>
<name>A0A1Z5SZV6_HORWE</name>
<evidence type="ECO:0000259" key="8">
    <source>
        <dbReference type="PROSITE" id="PS50235"/>
    </source>
</evidence>
<organism evidence="9 10">
    <name type="scientific">Hortaea werneckii EXF-2000</name>
    <dbReference type="NCBI Taxonomy" id="1157616"/>
    <lineage>
        <taxon>Eukaryota</taxon>
        <taxon>Fungi</taxon>
        <taxon>Dikarya</taxon>
        <taxon>Ascomycota</taxon>
        <taxon>Pezizomycotina</taxon>
        <taxon>Dothideomycetes</taxon>
        <taxon>Dothideomycetidae</taxon>
        <taxon>Mycosphaerellales</taxon>
        <taxon>Teratosphaeriaceae</taxon>
        <taxon>Hortaea</taxon>
    </lineage>
</organism>
<keyword evidence="5 6" id="KW-0788">Thiol protease</keyword>
<comment type="caution">
    <text evidence="9">The sequence shown here is derived from an EMBL/GenBank/DDBJ whole genome shotgun (WGS) entry which is preliminary data.</text>
</comment>
<feature type="region of interest" description="Disordered" evidence="7">
    <location>
        <begin position="1"/>
        <end position="22"/>
    </location>
</feature>
<evidence type="ECO:0000256" key="7">
    <source>
        <dbReference type="SAM" id="MobiDB-lite"/>
    </source>
</evidence>
<evidence type="ECO:0000256" key="3">
    <source>
        <dbReference type="ARBA" id="ARBA00022786"/>
    </source>
</evidence>
<feature type="compositionally biased region" description="Basic and acidic residues" evidence="7">
    <location>
        <begin position="386"/>
        <end position="399"/>
    </location>
</feature>
<evidence type="ECO:0000313" key="10">
    <source>
        <dbReference type="Proteomes" id="UP000194280"/>
    </source>
</evidence>
<evidence type="ECO:0000256" key="5">
    <source>
        <dbReference type="ARBA" id="ARBA00022807"/>
    </source>
</evidence>
<protein>
    <recommendedName>
        <fullName evidence="6">Ubiquitin carboxyl-terminal hydrolase</fullName>
        <ecNumber evidence="6">3.4.19.12</ecNumber>
    </recommendedName>
</protein>
<dbReference type="InterPro" id="IPR050164">
    <property type="entry name" value="Peptidase_C19"/>
</dbReference>
<reference evidence="9 10" key="1">
    <citation type="submission" date="2017-01" db="EMBL/GenBank/DDBJ databases">
        <title>The recent genome duplication of the halophilic yeast Hortaea werneckii: insights from long-read sequencing.</title>
        <authorList>
            <person name="Sinha S."/>
            <person name="Flibotte S."/>
            <person name="Neira M."/>
            <person name="Lenassi M."/>
            <person name="Gostincar C."/>
            <person name="Stajich J.E."/>
            <person name="Nislow C.E."/>
        </authorList>
    </citation>
    <scope>NUCLEOTIDE SEQUENCE [LARGE SCALE GENOMIC DNA]</scope>
    <source>
        <strain evidence="9 10">EXF-2000</strain>
    </source>
</reference>
<feature type="compositionally biased region" description="Pro residues" evidence="7">
    <location>
        <begin position="161"/>
        <end position="173"/>
    </location>
</feature>
<dbReference type="InterPro" id="IPR001394">
    <property type="entry name" value="Peptidase_C19_UCH"/>
</dbReference>
<evidence type="ECO:0000256" key="6">
    <source>
        <dbReference type="RuleBase" id="RU366025"/>
    </source>
</evidence>
<dbReference type="FunCoup" id="A0A1Z5SZV6">
    <property type="interactions" value="1407"/>
</dbReference>
<feature type="region of interest" description="Disordered" evidence="7">
    <location>
        <begin position="68"/>
        <end position="212"/>
    </location>
</feature>
<feature type="compositionally biased region" description="Pro residues" evidence="7">
    <location>
        <begin position="136"/>
        <end position="146"/>
    </location>
</feature>
<comment type="similarity">
    <text evidence="6">Belongs to the peptidase C19 family.</text>
</comment>
<evidence type="ECO:0000256" key="4">
    <source>
        <dbReference type="ARBA" id="ARBA00022801"/>
    </source>
</evidence>
<dbReference type="Pfam" id="PF00443">
    <property type="entry name" value="UCH"/>
    <property type="match status" value="1"/>
</dbReference>
<keyword evidence="4 6" id="KW-0378">Hydrolase</keyword>